<dbReference type="PANTHER" id="PTHR42894:SF1">
    <property type="entry name" value="N-(5'-PHOSPHORIBOSYL)ANTHRANILATE ISOMERASE"/>
    <property type="match status" value="1"/>
</dbReference>
<dbReference type="GO" id="GO:0000162">
    <property type="term" value="P:L-tryptophan biosynthetic process"/>
    <property type="evidence" value="ECO:0007669"/>
    <property type="project" value="UniProtKB-UniRule"/>
</dbReference>
<dbReference type="InterPro" id="IPR013785">
    <property type="entry name" value="Aldolase_TIM"/>
</dbReference>
<dbReference type="RefSeq" id="WP_114583707.1">
    <property type="nucleotide sequence ID" value="NZ_QPMH01000029.1"/>
</dbReference>
<keyword evidence="7 9" id="KW-0057">Aromatic amino acid biosynthesis</keyword>
<dbReference type="HAMAP" id="MF_00135">
    <property type="entry name" value="PRAI"/>
    <property type="match status" value="1"/>
</dbReference>
<evidence type="ECO:0000259" key="10">
    <source>
        <dbReference type="Pfam" id="PF00697"/>
    </source>
</evidence>
<evidence type="ECO:0000313" key="12">
    <source>
        <dbReference type="Proteomes" id="UP000253941"/>
    </source>
</evidence>
<evidence type="ECO:0000256" key="1">
    <source>
        <dbReference type="ARBA" id="ARBA00001164"/>
    </source>
</evidence>
<proteinExistence type="inferred from homology"/>
<accession>A0A369TBP1</accession>
<dbReference type="AlphaFoldDB" id="A0A369TBP1"/>
<protein>
    <recommendedName>
        <fullName evidence="4 9">N-(5'-phosphoribosyl)anthranilate isomerase</fullName>
        <shortName evidence="9">PRAI</shortName>
        <ecNumber evidence="3 9">5.3.1.24</ecNumber>
    </recommendedName>
</protein>
<dbReference type="InterPro" id="IPR001240">
    <property type="entry name" value="PRAI_dom"/>
</dbReference>
<dbReference type="SUPFAM" id="SSF51366">
    <property type="entry name" value="Ribulose-phoshate binding barrel"/>
    <property type="match status" value="1"/>
</dbReference>
<evidence type="ECO:0000256" key="9">
    <source>
        <dbReference type="HAMAP-Rule" id="MF_00135"/>
    </source>
</evidence>
<evidence type="ECO:0000256" key="6">
    <source>
        <dbReference type="ARBA" id="ARBA00022822"/>
    </source>
</evidence>
<keyword evidence="5 9" id="KW-0028">Amino-acid biosynthesis</keyword>
<dbReference type="EMBL" id="QPMH01000029">
    <property type="protein sequence ID" value="RDD60346.1"/>
    <property type="molecule type" value="Genomic_DNA"/>
</dbReference>
<organism evidence="11 12">
    <name type="scientific">Ferruginivarius sediminum</name>
    <dbReference type="NCBI Taxonomy" id="2661937"/>
    <lineage>
        <taxon>Bacteria</taxon>
        <taxon>Pseudomonadati</taxon>
        <taxon>Pseudomonadota</taxon>
        <taxon>Alphaproteobacteria</taxon>
        <taxon>Rhodospirillales</taxon>
        <taxon>Rhodospirillaceae</taxon>
        <taxon>Ferruginivarius</taxon>
    </lineage>
</organism>
<comment type="similarity">
    <text evidence="9">Belongs to the TrpF family.</text>
</comment>
<reference evidence="11 12" key="1">
    <citation type="submission" date="2018-07" db="EMBL/GenBank/DDBJ databases">
        <title>Venubactetium sediminum gen. nov., sp. nov., isolated from a marine solar saltern.</title>
        <authorList>
            <person name="Wang S."/>
        </authorList>
    </citation>
    <scope>NUCLEOTIDE SEQUENCE [LARGE SCALE GENOMIC DNA]</scope>
    <source>
        <strain evidence="11 12">WD2A32</strain>
    </source>
</reference>
<dbReference type="Gene3D" id="3.20.20.70">
    <property type="entry name" value="Aldolase class I"/>
    <property type="match status" value="1"/>
</dbReference>
<dbReference type="NCBIfam" id="NF002295">
    <property type="entry name" value="PRK01222.1-1"/>
    <property type="match status" value="1"/>
</dbReference>
<comment type="pathway">
    <text evidence="2 9">Amino-acid biosynthesis; L-tryptophan biosynthesis; L-tryptophan from chorismate: step 3/5.</text>
</comment>
<evidence type="ECO:0000256" key="2">
    <source>
        <dbReference type="ARBA" id="ARBA00004664"/>
    </source>
</evidence>
<evidence type="ECO:0000256" key="4">
    <source>
        <dbReference type="ARBA" id="ARBA00022272"/>
    </source>
</evidence>
<feature type="domain" description="N-(5'phosphoribosyl) anthranilate isomerase (PRAI)" evidence="10">
    <location>
        <begin position="6"/>
        <end position="209"/>
    </location>
</feature>
<dbReference type="EC" id="5.3.1.24" evidence="3 9"/>
<dbReference type="Pfam" id="PF00697">
    <property type="entry name" value="PRAI"/>
    <property type="match status" value="1"/>
</dbReference>
<name>A0A369TBP1_9PROT</name>
<dbReference type="CDD" id="cd00405">
    <property type="entry name" value="PRAI"/>
    <property type="match status" value="1"/>
</dbReference>
<dbReference type="GO" id="GO:0004640">
    <property type="term" value="F:phosphoribosylanthranilate isomerase activity"/>
    <property type="evidence" value="ECO:0007669"/>
    <property type="project" value="UniProtKB-UniRule"/>
</dbReference>
<sequence>MTIETKICGINSAEAMAAVRDGGADFAGFIFYPPSPRYVTPEMARGLRDVAAGRVKTVAVVVDAADDEIARIVETAGVEMLQLHGKETPGRVAEVRKRFALPVMKSVAVAAPEDLDRAATYEEVADRLLFDAKPPKDRPDALPGGNALSFDWQLLAGRTWARPWMLSGGLNAGNLAEAVRISGARAVDVSSGVEDAPGVKNPAKIGALLRAARDLHPIA</sequence>
<comment type="caution">
    <text evidence="11">The sequence shown here is derived from an EMBL/GenBank/DDBJ whole genome shotgun (WGS) entry which is preliminary data.</text>
</comment>
<dbReference type="Proteomes" id="UP000253941">
    <property type="component" value="Unassembled WGS sequence"/>
</dbReference>
<dbReference type="PANTHER" id="PTHR42894">
    <property type="entry name" value="N-(5'-PHOSPHORIBOSYL)ANTHRANILATE ISOMERASE"/>
    <property type="match status" value="1"/>
</dbReference>
<gene>
    <name evidence="9" type="primary">trpF</name>
    <name evidence="11" type="ORF">DRB17_18465</name>
</gene>
<evidence type="ECO:0000313" key="11">
    <source>
        <dbReference type="EMBL" id="RDD60346.1"/>
    </source>
</evidence>
<evidence type="ECO:0000256" key="8">
    <source>
        <dbReference type="ARBA" id="ARBA00023235"/>
    </source>
</evidence>
<dbReference type="InterPro" id="IPR011060">
    <property type="entry name" value="RibuloseP-bd_barrel"/>
</dbReference>
<comment type="catalytic activity">
    <reaction evidence="1 9">
        <text>N-(5-phospho-beta-D-ribosyl)anthranilate = 1-(2-carboxyphenylamino)-1-deoxy-D-ribulose 5-phosphate</text>
        <dbReference type="Rhea" id="RHEA:21540"/>
        <dbReference type="ChEBI" id="CHEBI:18277"/>
        <dbReference type="ChEBI" id="CHEBI:58613"/>
        <dbReference type="EC" id="5.3.1.24"/>
    </reaction>
</comment>
<dbReference type="UniPathway" id="UPA00035">
    <property type="reaction ID" value="UER00042"/>
</dbReference>
<keyword evidence="8 9" id="KW-0413">Isomerase</keyword>
<keyword evidence="12" id="KW-1185">Reference proteome</keyword>
<evidence type="ECO:0000256" key="3">
    <source>
        <dbReference type="ARBA" id="ARBA00012572"/>
    </source>
</evidence>
<keyword evidence="6 9" id="KW-0822">Tryptophan biosynthesis</keyword>
<dbReference type="InterPro" id="IPR044643">
    <property type="entry name" value="TrpF_fam"/>
</dbReference>
<evidence type="ECO:0000256" key="7">
    <source>
        <dbReference type="ARBA" id="ARBA00023141"/>
    </source>
</evidence>
<evidence type="ECO:0000256" key="5">
    <source>
        <dbReference type="ARBA" id="ARBA00022605"/>
    </source>
</evidence>